<evidence type="ECO:0000256" key="7">
    <source>
        <dbReference type="ARBA" id="ARBA00023014"/>
    </source>
</evidence>
<dbReference type="PANTHER" id="PTHR47203">
    <property type="match status" value="1"/>
</dbReference>
<dbReference type="PIRSF" id="PIRSF001435">
    <property type="entry name" value="Nth"/>
    <property type="match status" value="1"/>
</dbReference>
<keyword evidence="5" id="KW-0378">Hydrolase</keyword>
<dbReference type="Proteomes" id="UP000671879">
    <property type="component" value="Chromosome"/>
</dbReference>
<reference evidence="12" key="1">
    <citation type="submission" date="2021-04" db="EMBL/GenBank/DDBJ databases">
        <title>A novel Synergistetes isolate from a pyrite-forming mixed culture.</title>
        <authorList>
            <person name="Bunk B."/>
            <person name="Sproer C."/>
            <person name="Spring S."/>
            <person name="Pester M."/>
        </authorList>
    </citation>
    <scope>NUCLEOTIDE SEQUENCE [LARGE SCALE GENOMIC DNA]</scope>
    <source>
        <strain evidence="12">J.5.4.2-T.3.5.2</strain>
    </source>
</reference>
<dbReference type="PROSITE" id="PS00764">
    <property type="entry name" value="ENDONUCLEASE_III_1"/>
    <property type="match status" value="1"/>
</dbReference>
<dbReference type="InterPro" id="IPR011257">
    <property type="entry name" value="DNA_glycosylase"/>
</dbReference>
<evidence type="ECO:0000313" key="12">
    <source>
        <dbReference type="Proteomes" id="UP000671879"/>
    </source>
</evidence>
<proteinExistence type="inferred from homology"/>
<comment type="cofactor">
    <cofactor evidence="1">
        <name>[4Fe-4S] cluster</name>
        <dbReference type="ChEBI" id="CHEBI:49883"/>
    </cofactor>
</comment>
<evidence type="ECO:0000256" key="5">
    <source>
        <dbReference type="ARBA" id="ARBA00022801"/>
    </source>
</evidence>
<name>A0A9Q7ARW9_9BACT</name>
<dbReference type="Pfam" id="PF00730">
    <property type="entry name" value="HhH-GPD"/>
    <property type="match status" value="1"/>
</dbReference>
<sequence>MIRRTKADRPDEKGTSLPPRELLEKVFDLLEELWHRERDSRHPDPFSEPLDGLILTVLSQNTNDVNRDRAFGRLKKRYPTWKDVASASVESVADAIRPAGIANNKAARIGEILALIVDDFGAHSLKALARWEPTRARAYLEALPGVGPKTAACVLLFDLGMAAFPADTHVSRLCRRLGWVPENMPPGEIQSVMEEALPPSRYMGAHLNLIEQGRHLCRARSPLCGDCPLRPHCAYGRGVA</sequence>
<keyword evidence="3" id="KW-0479">Metal-binding</keyword>
<gene>
    <name evidence="11" type="ORF">KAR29_02930</name>
</gene>
<dbReference type="GO" id="GO:0051539">
    <property type="term" value="F:4 iron, 4 sulfur cluster binding"/>
    <property type="evidence" value="ECO:0007669"/>
    <property type="project" value="InterPro"/>
</dbReference>
<dbReference type="InterPro" id="IPR023170">
    <property type="entry name" value="HhH_base_excis_C"/>
</dbReference>
<keyword evidence="7" id="KW-0411">Iron-sulfur</keyword>
<dbReference type="InterPro" id="IPR003265">
    <property type="entry name" value="HhH-GPD_domain"/>
</dbReference>
<dbReference type="AlphaFoldDB" id="A0A9Q7ARW9"/>
<dbReference type="Gene3D" id="1.10.1670.10">
    <property type="entry name" value="Helix-hairpin-Helix base-excision DNA repair enzymes (C-terminal)"/>
    <property type="match status" value="1"/>
</dbReference>
<organism evidence="11 12">
    <name type="scientific">Aminithiophilus ramosus</name>
    <dbReference type="NCBI Taxonomy" id="3029084"/>
    <lineage>
        <taxon>Bacteria</taxon>
        <taxon>Thermotogati</taxon>
        <taxon>Synergistota</taxon>
        <taxon>Synergistia</taxon>
        <taxon>Synergistales</taxon>
        <taxon>Aminithiophilaceae</taxon>
        <taxon>Aminithiophilus</taxon>
    </lineage>
</organism>
<dbReference type="GO" id="GO:0046872">
    <property type="term" value="F:metal ion binding"/>
    <property type="evidence" value="ECO:0007669"/>
    <property type="project" value="UniProtKB-KW"/>
</dbReference>
<keyword evidence="6" id="KW-0408">Iron</keyword>
<dbReference type="Gene3D" id="1.10.340.30">
    <property type="entry name" value="Hypothetical protein, domain 2"/>
    <property type="match status" value="1"/>
</dbReference>
<keyword evidence="11" id="KW-0255">Endonuclease</keyword>
<dbReference type="GO" id="GO:0004519">
    <property type="term" value="F:endonuclease activity"/>
    <property type="evidence" value="ECO:0007669"/>
    <property type="project" value="UniProtKB-KW"/>
</dbReference>
<keyword evidence="9" id="KW-0326">Glycosidase</keyword>
<dbReference type="SMART" id="SM00478">
    <property type="entry name" value="ENDO3c"/>
    <property type="match status" value="1"/>
</dbReference>
<evidence type="ECO:0000259" key="10">
    <source>
        <dbReference type="SMART" id="SM00478"/>
    </source>
</evidence>
<dbReference type="KEGG" id="aram:KAR29_02930"/>
<keyword evidence="11" id="KW-0540">Nuclease</keyword>
<dbReference type="InterPro" id="IPR004035">
    <property type="entry name" value="Endouclease-III_FeS-bd_BS"/>
</dbReference>
<keyword evidence="8" id="KW-0234">DNA repair</keyword>
<dbReference type="EMBL" id="CP072943">
    <property type="protein sequence ID" value="QTX32886.1"/>
    <property type="molecule type" value="Genomic_DNA"/>
</dbReference>
<dbReference type="GO" id="GO:0140097">
    <property type="term" value="F:catalytic activity, acting on DNA"/>
    <property type="evidence" value="ECO:0007669"/>
    <property type="project" value="UniProtKB-ARBA"/>
</dbReference>
<dbReference type="PANTHER" id="PTHR47203:SF1">
    <property type="entry name" value="HYPOTHETICAL BASE EXCISION DNA REPAIR PROTEIN (EUROFUNG)"/>
    <property type="match status" value="1"/>
</dbReference>
<evidence type="ECO:0000256" key="2">
    <source>
        <dbReference type="ARBA" id="ARBA00008343"/>
    </source>
</evidence>
<evidence type="ECO:0000256" key="8">
    <source>
        <dbReference type="ARBA" id="ARBA00023204"/>
    </source>
</evidence>
<accession>A0A9Q7ARW9</accession>
<dbReference type="InterPro" id="IPR003651">
    <property type="entry name" value="Endonuclease3_FeS-loop_motif"/>
</dbReference>
<protein>
    <submittedName>
        <fullName evidence="11">Endonuclease III</fullName>
    </submittedName>
</protein>
<dbReference type="SMART" id="SM00525">
    <property type="entry name" value="FES"/>
    <property type="match status" value="1"/>
</dbReference>
<comment type="similarity">
    <text evidence="2">Belongs to the Nth/MutY family.</text>
</comment>
<evidence type="ECO:0000256" key="9">
    <source>
        <dbReference type="ARBA" id="ARBA00023295"/>
    </source>
</evidence>
<keyword evidence="12" id="KW-1185">Reference proteome</keyword>
<feature type="domain" description="HhH-GPD" evidence="10">
    <location>
        <begin position="58"/>
        <end position="215"/>
    </location>
</feature>
<keyword evidence="4" id="KW-0227">DNA damage</keyword>
<dbReference type="GO" id="GO:0016798">
    <property type="term" value="F:hydrolase activity, acting on glycosyl bonds"/>
    <property type="evidence" value="ECO:0007669"/>
    <property type="project" value="UniProtKB-KW"/>
</dbReference>
<dbReference type="GO" id="GO:0006284">
    <property type="term" value="P:base-excision repair"/>
    <property type="evidence" value="ECO:0007669"/>
    <property type="project" value="InterPro"/>
</dbReference>
<dbReference type="SUPFAM" id="SSF48150">
    <property type="entry name" value="DNA-glycosylase"/>
    <property type="match status" value="1"/>
</dbReference>
<evidence type="ECO:0000256" key="6">
    <source>
        <dbReference type="ARBA" id="ARBA00023004"/>
    </source>
</evidence>
<dbReference type="CDD" id="cd00056">
    <property type="entry name" value="ENDO3c"/>
    <property type="match status" value="1"/>
</dbReference>
<evidence type="ECO:0000256" key="4">
    <source>
        <dbReference type="ARBA" id="ARBA00022763"/>
    </source>
</evidence>
<evidence type="ECO:0000313" key="11">
    <source>
        <dbReference type="EMBL" id="QTX32886.1"/>
    </source>
</evidence>
<evidence type="ECO:0000256" key="1">
    <source>
        <dbReference type="ARBA" id="ARBA00001966"/>
    </source>
</evidence>
<evidence type="ECO:0000256" key="3">
    <source>
        <dbReference type="ARBA" id="ARBA00022723"/>
    </source>
</evidence>
<dbReference type="Pfam" id="PF10576">
    <property type="entry name" value="EndIII_4Fe-2S"/>
    <property type="match status" value="1"/>
</dbReference>